<dbReference type="SUPFAM" id="SSF69189">
    <property type="entry name" value="Penicillin-binding protein associated domain"/>
    <property type="match status" value="1"/>
</dbReference>
<comment type="function">
    <text evidence="1">Removes C-terminal D-alanyl residues from sugar-peptide cell wall precursors.</text>
</comment>
<gene>
    <name evidence="18" type="ORF">OH136_10040</name>
</gene>
<dbReference type="PANTHER" id="PTHR21581:SF6">
    <property type="entry name" value="TRAFFICKING PROTEIN PARTICLE COMPLEX SUBUNIT 12"/>
    <property type="match status" value="1"/>
</dbReference>
<keyword evidence="11" id="KW-0961">Cell wall biogenesis/degradation</keyword>
<keyword evidence="9" id="KW-0133">Cell shape</keyword>
<dbReference type="InterPro" id="IPR018044">
    <property type="entry name" value="Peptidase_S11"/>
</dbReference>
<organism evidence="18 19">
    <name type="scientific">Halocynthiibacter halioticoli</name>
    <dbReference type="NCBI Taxonomy" id="2986804"/>
    <lineage>
        <taxon>Bacteria</taxon>
        <taxon>Pseudomonadati</taxon>
        <taxon>Pseudomonadota</taxon>
        <taxon>Alphaproteobacteria</taxon>
        <taxon>Rhodobacterales</taxon>
        <taxon>Paracoccaceae</taxon>
        <taxon>Halocynthiibacter</taxon>
    </lineage>
</organism>
<dbReference type="GO" id="GO:0008360">
    <property type="term" value="P:regulation of cell shape"/>
    <property type="evidence" value="ECO:0007669"/>
    <property type="project" value="UniProtKB-KW"/>
</dbReference>
<dbReference type="GO" id="GO:0009002">
    <property type="term" value="F:serine-type D-Ala-D-Ala carboxypeptidase activity"/>
    <property type="evidence" value="ECO:0007669"/>
    <property type="project" value="UniProtKB-EC"/>
</dbReference>
<evidence type="ECO:0000256" key="8">
    <source>
        <dbReference type="ARBA" id="ARBA00022801"/>
    </source>
</evidence>
<evidence type="ECO:0000256" key="1">
    <source>
        <dbReference type="ARBA" id="ARBA00003217"/>
    </source>
</evidence>
<keyword evidence="8" id="KW-0378">Hydrolase</keyword>
<evidence type="ECO:0000256" key="15">
    <source>
        <dbReference type="RuleBase" id="RU004016"/>
    </source>
</evidence>
<comment type="caution">
    <text evidence="18">The sequence shown here is derived from an EMBL/GenBank/DDBJ whole genome shotgun (WGS) entry which is preliminary data.</text>
</comment>
<evidence type="ECO:0000313" key="18">
    <source>
        <dbReference type="EMBL" id="MCV6824895.1"/>
    </source>
</evidence>
<dbReference type="Pfam" id="PF07943">
    <property type="entry name" value="PBP5_C"/>
    <property type="match status" value="1"/>
</dbReference>
<evidence type="ECO:0000313" key="19">
    <source>
        <dbReference type="Proteomes" id="UP001208041"/>
    </source>
</evidence>
<dbReference type="SUPFAM" id="SSF56601">
    <property type="entry name" value="beta-lactamase/transpeptidase-like"/>
    <property type="match status" value="1"/>
</dbReference>
<dbReference type="PRINTS" id="PR00725">
    <property type="entry name" value="DADACBPTASE1"/>
</dbReference>
<dbReference type="RefSeq" id="WP_263953744.1">
    <property type="nucleotide sequence ID" value="NZ_JAOYFC010000002.1"/>
</dbReference>
<dbReference type="AlphaFoldDB" id="A0AAE3LUM9"/>
<comment type="catalytic activity">
    <reaction evidence="12">
        <text>Preferential cleavage: (Ac)2-L-Lys-D-Ala-|-D-Ala. Also transpeptidation of peptidyl-alanyl moieties that are N-acyl substituents of D-alanine.</text>
        <dbReference type="EC" id="3.4.16.4"/>
    </reaction>
</comment>
<name>A0AAE3LUM9_9RHOB</name>
<dbReference type="PANTHER" id="PTHR21581">
    <property type="entry name" value="D-ALANYL-D-ALANINE CARBOXYPEPTIDASE"/>
    <property type="match status" value="1"/>
</dbReference>
<feature type="active site" description="Proton acceptor" evidence="13">
    <location>
        <position position="66"/>
    </location>
</feature>
<dbReference type="GO" id="GO:0071555">
    <property type="term" value="P:cell wall organization"/>
    <property type="evidence" value="ECO:0007669"/>
    <property type="project" value="UniProtKB-KW"/>
</dbReference>
<evidence type="ECO:0000256" key="3">
    <source>
        <dbReference type="ARBA" id="ARBA00007164"/>
    </source>
</evidence>
<evidence type="ECO:0000256" key="4">
    <source>
        <dbReference type="ARBA" id="ARBA00012448"/>
    </source>
</evidence>
<dbReference type="InterPro" id="IPR012338">
    <property type="entry name" value="Beta-lactam/transpept-like"/>
</dbReference>
<keyword evidence="10" id="KW-0573">Peptidoglycan synthesis</keyword>
<dbReference type="InterPro" id="IPR001967">
    <property type="entry name" value="Peptidase_S11_N"/>
</dbReference>
<dbReference type="GO" id="GO:0006508">
    <property type="term" value="P:proteolysis"/>
    <property type="evidence" value="ECO:0007669"/>
    <property type="project" value="UniProtKB-KW"/>
</dbReference>
<proteinExistence type="inferred from homology"/>
<feature type="binding site" evidence="14">
    <location>
        <position position="228"/>
    </location>
    <ligand>
        <name>substrate</name>
    </ligand>
</feature>
<evidence type="ECO:0000256" key="2">
    <source>
        <dbReference type="ARBA" id="ARBA00004752"/>
    </source>
</evidence>
<keyword evidence="5 18" id="KW-0121">Carboxypeptidase</keyword>
<evidence type="ECO:0000259" key="17">
    <source>
        <dbReference type="SMART" id="SM00936"/>
    </source>
</evidence>
<evidence type="ECO:0000256" key="7">
    <source>
        <dbReference type="ARBA" id="ARBA00022729"/>
    </source>
</evidence>
<reference evidence="18" key="1">
    <citation type="submission" date="2022-10" db="EMBL/GenBank/DDBJ databases">
        <authorList>
            <person name="Yue Y."/>
        </authorList>
    </citation>
    <scope>NUCLEOTIDE SEQUENCE</scope>
    <source>
        <strain evidence="18">Z654</strain>
    </source>
</reference>
<comment type="similarity">
    <text evidence="3 15">Belongs to the peptidase S11 family.</text>
</comment>
<comment type="pathway">
    <text evidence="2">Cell wall biogenesis; peptidoglycan biosynthesis.</text>
</comment>
<feature type="active site" description="Acyl-ester intermediate" evidence="13">
    <location>
        <position position="63"/>
    </location>
</feature>
<dbReference type="Pfam" id="PF00768">
    <property type="entry name" value="Peptidase_S11"/>
    <property type="match status" value="1"/>
</dbReference>
<accession>A0AAE3LUM9</accession>
<feature type="active site" evidence="13">
    <location>
        <position position="123"/>
    </location>
</feature>
<sequence>MRLELALVSYSRTLIAALLLALVNIASTANAFETRATGAYVVDVTTGTLLMEKNADVPLPPASMSKLMTLNMLFEALKDGRVTMDTTFAVSTRAKNMGGSTMFLDETDRPTVKDLIRGIIVLSGNDACVVVAEGLAGTEEAFARLMNDRAVDLGMENSTFANASGWPDPNQRMSMKDLGILAERLIVEFPEYYGFFGETEFGFDGRSPDNRFNRNPLLKLGIGADGLKTGHTSEAGYGLVGSAVQGKRRVVFVITGLTSEKERAEEAERIVNWAFRQFVMKNYAPAGEKLADAKVWMGNETTVGLVLSEDLNLLVPALVQGEIKGEVVYDGPLEAPIAEGQEVGELVLNLPDMAEMRVPLVAEQSIEGGGVLPRFRTAFAILFQRYIGEALGLSL</sequence>
<evidence type="ECO:0000256" key="13">
    <source>
        <dbReference type="PIRSR" id="PIRSR618044-1"/>
    </source>
</evidence>
<dbReference type="Gene3D" id="3.40.710.10">
    <property type="entry name" value="DD-peptidase/beta-lactamase superfamily"/>
    <property type="match status" value="1"/>
</dbReference>
<evidence type="ECO:0000256" key="9">
    <source>
        <dbReference type="ARBA" id="ARBA00022960"/>
    </source>
</evidence>
<keyword evidence="7 16" id="KW-0732">Signal</keyword>
<evidence type="ECO:0000256" key="5">
    <source>
        <dbReference type="ARBA" id="ARBA00022645"/>
    </source>
</evidence>
<dbReference type="EC" id="3.4.16.4" evidence="4"/>
<evidence type="ECO:0000256" key="10">
    <source>
        <dbReference type="ARBA" id="ARBA00022984"/>
    </source>
</evidence>
<dbReference type="EMBL" id="JAOYFC010000002">
    <property type="protein sequence ID" value="MCV6824895.1"/>
    <property type="molecule type" value="Genomic_DNA"/>
</dbReference>
<evidence type="ECO:0000256" key="6">
    <source>
        <dbReference type="ARBA" id="ARBA00022670"/>
    </source>
</evidence>
<feature type="chain" id="PRO_5042186627" description="serine-type D-Ala-D-Ala carboxypeptidase" evidence="16">
    <location>
        <begin position="32"/>
        <end position="395"/>
    </location>
</feature>
<dbReference type="SMART" id="SM00936">
    <property type="entry name" value="PBP5_C"/>
    <property type="match status" value="1"/>
</dbReference>
<feature type="signal peptide" evidence="16">
    <location>
        <begin position="1"/>
        <end position="31"/>
    </location>
</feature>
<dbReference type="Gene3D" id="2.60.410.10">
    <property type="entry name" value="D-Ala-D-Ala carboxypeptidase, C-terminal domain"/>
    <property type="match status" value="1"/>
</dbReference>
<keyword evidence="19" id="KW-1185">Reference proteome</keyword>
<dbReference type="InterPro" id="IPR037167">
    <property type="entry name" value="Peptidase_S11_C_sf"/>
</dbReference>
<dbReference type="GO" id="GO:0009252">
    <property type="term" value="P:peptidoglycan biosynthetic process"/>
    <property type="evidence" value="ECO:0007669"/>
    <property type="project" value="UniProtKB-KW"/>
</dbReference>
<evidence type="ECO:0000256" key="14">
    <source>
        <dbReference type="PIRSR" id="PIRSR618044-2"/>
    </source>
</evidence>
<dbReference type="InterPro" id="IPR012907">
    <property type="entry name" value="Peptidase_S11_C"/>
</dbReference>
<keyword evidence="6" id="KW-0645">Protease</keyword>
<dbReference type="Proteomes" id="UP001208041">
    <property type="component" value="Unassembled WGS sequence"/>
</dbReference>
<protein>
    <recommendedName>
        <fullName evidence="4">serine-type D-Ala-D-Ala carboxypeptidase</fullName>
        <ecNumber evidence="4">3.4.16.4</ecNumber>
    </recommendedName>
</protein>
<evidence type="ECO:0000256" key="11">
    <source>
        <dbReference type="ARBA" id="ARBA00023316"/>
    </source>
</evidence>
<dbReference type="InterPro" id="IPR015956">
    <property type="entry name" value="Peniciliin-bd_prot_C_sf"/>
</dbReference>
<feature type="domain" description="Peptidase S11 D-Ala-D-Ala carboxypeptidase A C-terminal" evidence="17">
    <location>
        <begin position="278"/>
        <end position="368"/>
    </location>
</feature>
<evidence type="ECO:0000256" key="16">
    <source>
        <dbReference type="SAM" id="SignalP"/>
    </source>
</evidence>
<evidence type="ECO:0000256" key="12">
    <source>
        <dbReference type="ARBA" id="ARBA00034000"/>
    </source>
</evidence>